<evidence type="ECO:0000259" key="15">
    <source>
        <dbReference type="Pfam" id="PF12931"/>
    </source>
</evidence>
<dbReference type="Gene3D" id="1.25.40.1030">
    <property type="match status" value="1"/>
</dbReference>
<sequence length="600" mass="67538">MEPWAPLQQSHPWGRSAGLSKSPDQEPQKDGYPKPTSHPGQNGEGHFEHLDQKGDPLPWPDPQGDCQQPAHPDGPAEPSRPETWARNYEGELPYLSFPRLGYQDPYQNYPSPRTREEYSYGGFYRGHPDLCQEERVPKPGSPYIRHEDYWYQNYIGNYRHDHLDSSFDANSDSQPWAKNYDAYKVSPTPGSKQEKPGGEHQDVASNVLEEEEASREYKELSRADEPSMLQHYKDSGLSSSSYELSQYMPDPSDHSYPMHSESWNLEPADDTTSDNPTASMKYSVPHVPVCFGPGGQLVRVCPNSPTDGQTALVEVHSLEVILSDTKEQEDMRAFSGPLIREDVHKVDVMTFCQKKAALCRELETPRGKESALLWQLLVLLCRQNGSMVGSDTAELLMQDCKTSEKYKLQAPPAANLINLTDEDLLRHSSQTPNLLTGEVPPRVATRPHAVEKFTKLLFYGRKKEALEWAMKNHLWGHALFLSSKMDQRTYTWVMSGFTSTLAPSDPLQTLFQLMSGRIPQAAMSCGDRQWGDWRPHLAVMLSNQAGDAELNKKAIVTMGDTLAGKGLVEAAHICYLMARVPFGHYARKTDHLTLLGSSHR</sequence>
<evidence type="ECO:0000256" key="1">
    <source>
        <dbReference type="ARBA" id="ARBA00004395"/>
    </source>
</evidence>
<feature type="region of interest" description="Disordered" evidence="14">
    <location>
        <begin position="183"/>
        <end position="277"/>
    </location>
</feature>
<dbReference type="InterPro" id="IPR024340">
    <property type="entry name" value="Sec16_CCD"/>
</dbReference>
<dbReference type="eggNOG" id="KOG1913">
    <property type="taxonomic scope" value="Eukaryota"/>
</dbReference>
<dbReference type="PANTHER" id="PTHR13402:SF11">
    <property type="entry name" value="PROTEIN TRANSPORT PROTEIN SEC16B"/>
    <property type="match status" value="1"/>
</dbReference>
<evidence type="ECO:0000256" key="13">
    <source>
        <dbReference type="RuleBase" id="RU364101"/>
    </source>
</evidence>
<protein>
    <recommendedName>
        <fullName evidence="13">Protein transport protein sec16</fullName>
    </recommendedName>
</protein>
<dbReference type="PANTHER" id="PTHR13402">
    <property type="entry name" value="RGPR-RELATED"/>
    <property type="match status" value="1"/>
</dbReference>
<dbReference type="InterPro" id="IPR024298">
    <property type="entry name" value="Sec16_Sec23-bd"/>
</dbReference>
<evidence type="ECO:0000256" key="2">
    <source>
        <dbReference type="ARBA" id="ARBA00004406"/>
    </source>
</evidence>
<evidence type="ECO:0000256" key="6">
    <source>
        <dbReference type="ARBA" id="ARBA00022824"/>
    </source>
</evidence>
<evidence type="ECO:0000256" key="7">
    <source>
        <dbReference type="ARBA" id="ARBA00022892"/>
    </source>
</evidence>
<keyword evidence="10 13" id="KW-0472">Membrane</keyword>
<evidence type="ECO:0000256" key="5">
    <source>
        <dbReference type="ARBA" id="ARBA00022593"/>
    </source>
</evidence>
<feature type="compositionally biased region" description="Basic and acidic residues" evidence="14">
    <location>
        <begin position="214"/>
        <end position="225"/>
    </location>
</feature>
<evidence type="ECO:0000259" key="16">
    <source>
        <dbReference type="Pfam" id="PF12932"/>
    </source>
</evidence>
<keyword evidence="4 13" id="KW-0813">Transport</keyword>
<comment type="function">
    <text evidence="11">Plays a role in the organization of the endoplasmic reticulum exit sites (ERES), also known as transitional endoplasmic reticulum (tER). Required for secretory cargo traffic from the endoplasmic reticulum to the Golgi apparatus. Involved in peroxisome biogenesis. Regulates the transport of peroxisomal biogenesis factors PEX3 and PEX16 from the ER to peroxisomes.</text>
</comment>
<reference evidence="17" key="2">
    <citation type="submission" date="2025-09" db="UniProtKB">
        <authorList>
            <consortium name="Ensembl"/>
        </authorList>
    </citation>
    <scope>IDENTIFICATION</scope>
    <source>
        <strain evidence="17">Glennie</strain>
    </source>
</reference>
<evidence type="ECO:0000313" key="17">
    <source>
        <dbReference type="Ensembl" id="ENSOANP00000001500.3"/>
    </source>
</evidence>
<dbReference type="STRING" id="9258.ENSOANP00000001500"/>
<evidence type="ECO:0000256" key="10">
    <source>
        <dbReference type="ARBA" id="ARBA00023136"/>
    </source>
</evidence>
<keyword evidence="9 13" id="KW-0333">Golgi apparatus</keyword>
<dbReference type="GO" id="GO:0015031">
    <property type="term" value="P:protein transport"/>
    <property type="evidence" value="ECO:0007669"/>
    <property type="project" value="UniProtKB-KW"/>
</dbReference>
<dbReference type="OMA" id="PETWARN"/>
<evidence type="ECO:0000256" key="3">
    <source>
        <dbReference type="ARBA" id="ARBA00005927"/>
    </source>
</evidence>
<evidence type="ECO:0000256" key="8">
    <source>
        <dbReference type="ARBA" id="ARBA00022927"/>
    </source>
</evidence>
<dbReference type="FunCoup" id="F6YHR3">
    <property type="interactions" value="1070"/>
</dbReference>
<feature type="domain" description="Sec16 central conserved" evidence="16">
    <location>
        <begin position="289"/>
        <end position="385"/>
    </location>
</feature>
<comment type="similarity">
    <text evidence="3 13">Belongs to the SEC16 family.</text>
</comment>
<feature type="compositionally biased region" description="Basic and acidic residues" evidence="14">
    <location>
        <begin position="45"/>
        <end position="54"/>
    </location>
</feature>
<dbReference type="Bgee" id="ENSOANG00000000950">
    <property type="expression patterns" value="Expressed in liver and 6 other cell types or tissues"/>
</dbReference>
<dbReference type="GeneTree" id="ENSGT00940000160138"/>
<proteinExistence type="inferred from homology"/>
<evidence type="ECO:0000256" key="12">
    <source>
        <dbReference type="ARBA" id="ARBA00046776"/>
    </source>
</evidence>
<feature type="compositionally biased region" description="Basic and acidic residues" evidence="14">
    <location>
        <begin position="192"/>
        <end position="202"/>
    </location>
</feature>
<dbReference type="GO" id="GO:0000139">
    <property type="term" value="C:Golgi membrane"/>
    <property type="evidence" value="ECO:0007669"/>
    <property type="project" value="UniProtKB-SubCell"/>
</dbReference>
<dbReference type="GO" id="GO:0005789">
    <property type="term" value="C:endoplasmic reticulum membrane"/>
    <property type="evidence" value="ECO:0007669"/>
    <property type="project" value="UniProtKB-SubCell"/>
</dbReference>
<comment type="subunit">
    <text evidence="12">SEC16A and SEC16B are each present in multiple copies in a heteromeric complex. Interacts with TFG. Interacts with SEC13.</text>
</comment>
<accession>F6YHR3</accession>
<evidence type="ECO:0000313" key="18">
    <source>
        <dbReference type="Proteomes" id="UP000002279"/>
    </source>
</evidence>
<keyword evidence="5" id="KW-0962">Peroxisome biogenesis</keyword>
<evidence type="ECO:0000256" key="11">
    <source>
        <dbReference type="ARBA" id="ARBA00045648"/>
    </source>
</evidence>
<dbReference type="Ensembl" id="ENSOANT00000001501.3">
    <property type="protein sequence ID" value="ENSOANP00000001500.3"/>
    <property type="gene ID" value="ENSOANG00000000950.3"/>
</dbReference>
<dbReference type="Pfam" id="PF12932">
    <property type="entry name" value="Sec16"/>
    <property type="match status" value="1"/>
</dbReference>
<keyword evidence="8 13" id="KW-0653">Protein transport</keyword>
<feature type="compositionally biased region" description="Basic and acidic residues" evidence="14">
    <location>
        <begin position="23"/>
        <end position="32"/>
    </location>
</feature>
<dbReference type="GO" id="GO:0070971">
    <property type="term" value="C:endoplasmic reticulum exit site"/>
    <property type="evidence" value="ECO:0007669"/>
    <property type="project" value="UniProtKB-ARBA"/>
</dbReference>
<evidence type="ECO:0000256" key="14">
    <source>
        <dbReference type="SAM" id="MobiDB-lite"/>
    </source>
</evidence>
<organism evidence="17 18">
    <name type="scientific">Ornithorhynchus anatinus</name>
    <name type="common">Duckbill platypus</name>
    <dbReference type="NCBI Taxonomy" id="9258"/>
    <lineage>
        <taxon>Eukaryota</taxon>
        <taxon>Metazoa</taxon>
        <taxon>Chordata</taxon>
        <taxon>Craniata</taxon>
        <taxon>Vertebrata</taxon>
        <taxon>Euteleostomi</taxon>
        <taxon>Mammalia</taxon>
        <taxon>Monotremata</taxon>
        <taxon>Ornithorhynchidae</taxon>
        <taxon>Ornithorhynchus</taxon>
    </lineage>
</organism>
<comment type="subcellular location">
    <subcellularLocation>
        <location evidence="2">Endoplasmic reticulum membrane</location>
        <topology evidence="2">Peripheral membrane protein</topology>
    </subcellularLocation>
    <subcellularLocation>
        <location evidence="1">Golgi apparatus membrane</location>
        <topology evidence="1">Peripheral membrane protein</topology>
    </subcellularLocation>
</comment>
<dbReference type="HOGENOM" id="CLU_010575_0_0_1"/>
<dbReference type="AlphaFoldDB" id="F6YHR3"/>
<evidence type="ECO:0000256" key="9">
    <source>
        <dbReference type="ARBA" id="ARBA00023034"/>
    </source>
</evidence>
<dbReference type="InParanoid" id="F6YHR3"/>
<name>F6YHR3_ORNAN</name>
<dbReference type="Proteomes" id="UP000002279">
    <property type="component" value="Unplaced"/>
</dbReference>
<keyword evidence="18" id="KW-1185">Reference proteome</keyword>
<keyword evidence="7 13" id="KW-0931">ER-Golgi transport</keyword>
<evidence type="ECO:0000256" key="4">
    <source>
        <dbReference type="ARBA" id="ARBA00022448"/>
    </source>
</evidence>
<feature type="region of interest" description="Disordered" evidence="14">
    <location>
        <begin position="1"/>
        <end position="87"/>
    </location>
</feature>
<feature type="domain" description="Sec16 Sec23-binding" evidence="15">
    <location>
        <begin position="455"/>
        <end position="600"/>
    </location>
</feature>
<reference evidence="17" key="1">
    <citation type="submission" date="2025-08" db="UniProtKB">
        <authorList>
            <consortium name="Ensembl"/>
        </authorList>
    </citation>
    <scope>IDENTIFICATION</scope>
    <source>
        <strain evidence="17">Glennie</strain>
    </source>
</reference>
<feature type="compositionally biased region" description="Low complexity" evidence="14">
    <location>
        <begin position="235"/>
        <end position="245"/>
    </location>
</feature>
<dbReference type="CDD" id="cd09233">
    <property type="entry name" value="ACE1-Sec16-like"/>
    <property type="match status" value="1"/>
</dbReference>
<dbReference type="Pfam" id="PF12931">
    <property type="entry name" value="TPR_Sec16"/>
    <property type="match status" value="1"/>
</dbReference>
<dbReference type="GO" id="GO:0007031">
    <property type="term" value="P:peroxisome organization"/>
    <property type="evidence" value="ECO:0007669"/>
    <property type="project" value="UniProtKB-KW"/>
</dbReference>
<dbReference type="GO" id="GO:0016192">
    <property type="term" value="P:vesicle-mediated transport"/>
    <property type="evidence" value="ECO:0007669"/>
    <property type="project" value="UniProtKB-KW"/>
</dbReference>
<keyword evidence="6 13" id="KW-0256">Endoplasmic reticulum</keyword>